<proteinExistence type="predicted"/>
<dbReference type="GO" id="GO:0035556">
    <property type="term" value="P:intracellular signal transduction"/>
    <property type="evidence" value="ECO:0007669"/>
    <property type="project" value="InterPro"/>
</dbReference>
<accession>A0A380A6K8</accession>
<dbReference type="PROSITE" id="PS51257">
    <property type="entry name" value="PROKAR_LIPOPROTEIN"/>
    <property type="match status" value="1"/>
</dbReference>
<dbReference type="AlphaFoldDB" id="A0A380A6K8"/>
<protein>
    <submittedName>
        <fullName evidence="3">Outer membrane lipoprotein</fullName>
    </submittedName>
</protein>
<reference evidence="2 4" key="2">
    <citation type="submission" date="2018-04" db="EMBL/GenBank/DDBJ databases">
        <title>Genomic sequence of a freshwater isolate of Shewanella morhuae.</title>
        <authorList>
            <person name="Castillo D.E."/>
            <person name="Gram L."/>
        </authorList>
    </citation>
    <scope>NUCLEOTIDE SEQUENCE [LARGE SCALE GENOMIC DNA]</scope>
    <source>
        <strain evidence="2 4">CW7</strain>
    </source>
</reference>
<feature type="chain" id="PRO_5016846022" evidence="1">
    <location>
        <begin position="18"/>
        <end position="126"/>
    </location>
</feature>
<dbReference type="EMBL" id="UGYV01000001">
    <property type="protein sequence ID" value="SUI75231.1"/>
    <property type="molecule type" value="Genomic_DNA"/>
</dbReference>
<evidence type="ECO:0000313" key="5">
    <source>
        <dbReference type="Proteomes" id="UP000255061"/>
    </source>
</evidence>
<sequence>MKIILSSALVLLLSACASDYSFNSNLDGEAINDYFKASDVTLYEGDTLPKGHYELKGLVQGESCQADLNGAPASLADARTEARRNAADKGANGIVIKQCVIFEEAAQGCISRALCVGQAIKTATAE</sequence>
<evidence type="ECO:0000313" key="2">
    <source>
        <dbReference type="EMBL" id="PTA50702.1"/>
    </source>
</evidence>
<evidence type="ECO:0000313" key="4">
    <source>
        <dbReference type="Proteomes" id="UP000240506"/>
    </source>
</evidence>
<dbReference type="Pfam" id="PF16358">
    <property type="entry name" value="RcsF"/>
    <property type="match status" value="1"/>
</dbReference>
<dbReference type="RefSeq" id="WP_107883267.1">
    <property type="nucleotide sequence ID" value="NZ_PYSG01000002.1"/>
</dbReference>
<dbReference type="Proteomes" id="UP000255061">
    <property type="component" value="Unassembled WGS sequence"/>
</dbReference>
<dbReference type="Proteomes" id="UP000240506">
    <property type="component" value="Unassembled WGS sequence"/>
</dbReference>
<name>A0A380A6K8_9GAMM</name>
<gene>
    <name evidence="3" type="primary">rcsF</name>
    <name evidence="2" type="ORF">C9I43_09400</name>
    <name evidence="3" type="ORF">NCTC10736_01682</name>
</gene>
<dbReference type="EMBL" id="PYSG01000002">
    <property type="protein sequence ID" value="PTA50702.1"/>
    <property type="molecule type" value="Genomic_DNA"/>
</dbReference>
<reference evidence="2 4" key="1">
    <citation type="submission" date="2018-03" db="EMBL/GenBank/DDBJ databases">
        <authorList>
            <person name="Dailey F.E."/>
        </authorList>
    </citation>
    <scope>NUCLEOTIDE SEQUENCE [LARGE SCALE GENOMIC DNA]</scope>
    <source>
        <strain evidence="2 4">CW7</strain>
    </source>
</reference>
<evidence type="ECO:0000256" key="1">
    <source>
        <dbReference type="SAM" id="SignalP"/>
    </source>
</evidence>
<keyword evidence="1" id="KW-0732">Signal</keyword>
<evidence type="ECO:0000313" key="3">
    <source>
        <dbReference type="EMBL" id="SUI75231.1"/>
    </source>
</evidence>
<organism evidence="3 5">
    <name type="scientific">Shewanella morhuae</name>
    <dbReference type="NCBI Taxonomy" id="365591"/>
    <lineage>
        <taxon>Bacteria</taxon>
        <taxon>Pseudomonadati</taxon>
        <taxon>Pseudomonadota</taxon>
        <taxon>Gammaproteobacteria</taxon>
        <taxon>Alteromonadales</taxon>
        <taxon>Shewanellaceae</taxon>
        <taxon>Shewanella</taxon>
    </lineage>
</organism>
<dbReference type="GO" id="GO:0009279">
    <property type="term" value="C:cell outer membrane"/>
    <property type="evidence" value="ECO:0007669"/>
    <property type="project" value="InterPro"/>
</dbReference>
<dbReference type="InterPro" id="IPR030852">
    <property type="entry name" value="RcsF"/>
</dbReference>
<dbReference type="Gene3D" id="3.30.110.70">
    <property type="entry name" value="Hypothetical protein apc22750. Chain B"/>
    <property type="match status" value="1"/>
</dbReference>
<keyword evidence="4" id="KW-1185">Reference proteome</keyword>
<feature type="signal peptide" evidence="1">
    <location>
        <begin position="1"/>
        <end position="17"/>
    </location>
</feature>
<reference evidence="3 5" key="3">
    <citation type="submission" date="2018-06" db="EMBL/GenBank/DDBJ databases">
        <authorList>
            <consortium name="Pathogen Informatics"/>
            <person name="Doyle S."/>
        </authorList>
    </citation>
    <scope>NUCLEOTIDE SEQUENCE [LARGE SCALE GENOMIC DNA]</scope>
    <source>
        <strain evidence="3 5">NCTC10736</strain>
    </source>
</reference>
<keyword evidence="3" id="KW-0449">Lipoprotein</keyword>